<protein>
    <submittedName>
        <fullName evidence="1">Uncharacterized protein</fullName>
    </submittedName>
</protein>
<dbReference type="AlphaFoldDB" id="A0A1L8D2F1"/>
<reference evidence="2" key="1">
    <citation type="submission" date="2016-12" db="EMBL/GenBank/DDBJ databases">
        <title>Draft Genome Sequences od Carboxydothermus pertinax and islandicus, Hydrogenogenic Carboxydotrophic Bacteria.</title>
        <authorList>
            <person name="Fukuyama Y."/>
            <person name="Ohmae K."/>
            <person name="Yoneda Y."/>
            <person name="Yoshida T."/>
            <person name="Sako Y."/>
        </authorList>
    </citation>
    <scope>NUCLEOTIDE SEQUENCE [LARGE SCALE GENOMIC DNA]</scope>
    <source>
        <strain evidence="2">SET</strain>
    </source>
</reference>
<proteinExistence type="predicted"/>
<sequence length="57" mass="6214">MKLLGTVMKQCSPNVVSENWASAAAFAGRVLVVSILLAMDPREGFVGLMPIPLWREI</sequence>
<dbReference type="STRING" id="661089.ciss_12910"/>
<organism evidence="1 2">
    <name type="scientific">Carboxydothermus islandicus</name>
    <dbReference type="NCBI Taxonomy" id="661089"/>
    <lineage>
        <taxon>Bacteria</taxon>
        <taxon>Bacillati</taxon>
        <taxon>Bacillota</taxon>
        <taxon>Clostridia</taxon>
        <taxon>Thermoanaerobacterales</taxon>
        <taxon>Thermoanaerobacteraceae</taxon>
        <taxon>Carboxydothermus</taxon>
    </lineage>
</organism>
<dbReference type="Proteomes" id="UP000187338">
    <property type="component" value="Unassembled WGS sequence"/>
</dbReference>
<comment type="caution">
    <text evidence="1">The sequence shown here is derived from an EMBL/GenBank/DDBJ whole genome shotgun (WGS) entry which is preliminary data.</text>
</comment>
<evidence type="ECO:0000313" key="2">
    <source>
        <dbReference type="Proteomes" id="UP000187338"/>
    </source>
</evidence>
<gene>
    <name evidence="1" type="ORF">ciss_12910</name>
</gene>
<keyword evidence="2" id="KW-1185">Reference proteome</keyword>
<dbReference type="EMBL" id="BDJL01000038">
    <property type="protein sequence ID" value="GAV25358.1"/>
    <property type="molecule type" value="Genomic_DNA"/>
</dbReference>
<evidence type="ECO:0000313" key="1">
    <source>
        <dbReference type="EMBL" id="GAV25358.1"/>
    </source>
</evidence>
<accession>A0A1L8D2F1</accession>
<name>A0A1L8D2F1_9THEO</name>